<evidence type="ECO:0000313" key="1">
    <source>
        <dbReference type="EMBL" id="AXY72795.1"/>
    </source>
</evidence>
<organism evidence="1 2">
    <name type="scientific">Paraflavitalea soli</name>
    <dbReference type="NCBI Taxonomy" id="2315862"/>
    <lineage>
        <taxon>Bacteria</taxon>
        <taxon>Pseudomonadati</taxon>
        <taxon>Bacteroidota</taxon>
        <taxon>Chitinophagia</taxon>
        <taxon>Chitinophagales</taxon>
        <taxon>Chitinophagaceae</taxon>
        <taxon>Paraflavitalea</taxon>
    </lineage>
</organism>
<accession>A0A3B7MMF5</accession>
<dbReference type="KEGG" id="pseg:D3H65_01890"/>
<reference evidence="1 2" key="1">
    <citation type="submission" date="2018-09" db="EMBL/GenBank/DDBJ databases">
        <title>Genome sequencing of strain 6GH32-13.</title>
        <authorList>
            <person name="Weon H.-Y."/>
            <person name="Heo J."/>
            <person name="Kwon S.-W."/>
        </authorList>
    </citation>
    <scope>NUCLEOTIDE SEQUENCE [LARGE SCALE GENOMIC DNA]</scope>
    <source>
        <strain evidence="1 2">5GH32-13</strain>
    </source>
</reference>
<proteinExistence type="predicted"/>
<keyword evidence="2" id="KW-1185">Reference proteome</keyword>
<dbReference type="AlphaFoldDB" id="A0A3B7MMF5"/>
<dbReference type="RefSeq" id="WP_119048633.1">
    <property type="nucleotide sequence ID" value="NZ_CP032157.1"/>
</dbReference>
<name>A0A3B7MMF5_9BACT</name>
<dbReference type="OrthoDB" id="1524733at2"/>
<dbReference type="EMBL" id="CP032157">
    <property type="protein sequence ID" value="AXY72795.1"/>
    <property type="molecule type" value="Genomic_DNA"/>
</dbReference>
<dbReference type="InterPro" id="IPR011990">
    <property type="entry name" value="TPR-like_helical_dom_sf"/>
</dbReference>
<dbReference type="SUPFAM" id="SSF48452">
    <property type="entry name" value="TPR-like"/>
    <property type="match status" value="1"/>
</dbReference>
<evidence type="ECO:0000313" key="2">
    <source>
        <dbReference type="Proteomes" id="UP000263900"/>
    </source>
</evidence>
<gene>
    <name evidence="1" type="ORF">D3H65_01890</name>
</gene>
<protein>
    <submittedName>
        <fullName evidence="1">Uncharacterized protein</fullName>
    </submittedName>
</protein>
<dbReference type="Gene3D" id="1.25.40.10">
    <property type="entry name" value="Tetratricopeptide repeat domain"/>
    <property type="match status" value="1"/>
</dbReference>
<sequence>MERIDKLKTFLEKSPNDSFLKHALALEYVKLGEEAGARQLFEEILTHDPAYIGSYYHLGKLLERTGQLPLAITWYEKGMAAARAAGDRHAYGELQGAYEEAMDG</sequence>
<dbReference type="Proteomes" id="UP000263900">
    <property type="component" value="Chromosome"/>
</dbReference>